<feature type="compositionally biased region" description="Polar residues" evidence="2">
    <location>
        <begin position="112"/>
        <end position="132"/>
    </location>
</feature>
<dbReference type="VEuPathDB" id="VectorBase:BGLB033432"/>
<dbReference type="VEuPathDB" id="VectorBase:BGLAX_037971"/>
<proteinExistence type="predicted"/>
<dbReference type="EnsemblMetazoa" id="BGLB033432-RC">
    <property type="protein sequence ID" value="BGLB033432-PC"/>
    <property type="gene ID" value="BGLB033432"/>
</dbReference>
<feature type="region of interest" description="Disordered" evidence="2">
    <location>
        <begin position="268"/>
        <end position="307"/>
    </location>
</feature>
<feature type="region of interest" description="Disordered" evidence="2">
    <location>
        <begin position="418"/>
        <end position="437"/>
    </location>
</feature>
<dbReference type="PROSITE" id="PS50888">
    <property type="entry name" value="BHLH"/>
    <property type="match status" value="1"/>
</dbReference>
<dbReference type="InterPro" id="IPR036638">
    <property type="entry name" value="HLH_DNA-bd_sf"/>
</dbReference>
<evidence type="ECO:0000259" key="3">
    <source>
        <dbReference type="PROSITE" id="PS50888"/>
    </source>
</evidence>
<feature type="region of interest" description="Disordered" evidence="2">
    <location>
        <begin position="1831"/>
        <end position="1867"/>
    </location>
</feature>
<dbReference type="STRING" id="6526.A0A2C9LPE8"/>
<feature type="compositionally biased region" description="Polar residues" evidence="2">
    <location>
        <begin position="1838"/>
        <end position="1865"/>
    </location>
</feature>
<feature type="region of interest" description="Disordered" evidence="2">
    <location>
        <begin position="446"/>
        <end position="491"/>
    </location>
</feature>
<feature type="region of interest" description="Disordered" evidence="2">
    <location>
        <begin position="1174"/>
        <end position="1232"/>
    </location>
</feature>
<feature type="region of interest" description="Disordered" evidence="2">
    <location>
        <begin position="2394"/>
        <end position="2448"/>
    </location>
</feature>
<evidence type="ECO:0000313" key="5">
    <source>
        <dbReference type="Proteomes" id="UP000076420"/>
    </source>
</evidence>
<evidence type="ECO:0000256" key="2">
    <source>
        <dbReference type="SAM" id="MobiDB-lite"/>
    </source>
</evidence>
<feature type="compositionally biased region" description="Low complexity" evidence="2">
    <location>
        <begin position="734"/>
        <end position="749"/>
    </location>
</feature>
<feature type="region of interest" description="Disordered" evidence="2">
    <location>
        <begin position="1365"/>
        <end position="1387"/>
    </location>
</feature>
<feature type="compositionally biased region" description="Basic and acidic residues" evidence="2">
    <location>
        <begin position="26"/>
        <end position="45"/>
    </location>
</feature>
<feature type="compositionally biased region" description="Basic residues" evidence="2">
    <location>
        <begin position="1175"/>
        <end position="1190"/>
    </location>
</feature>
<feature type="region of interest" description="Disordered" evidence="2">
    <location>
        <begin position="686"/>
        <end position="749"/>
    </location>
</feature>
<feature type="region of interest" description="Disordered" evidence="2">
    <location>
        <begin position="26"/>
        <end position="46"/>
    </location>
</feature>
<accession>A0A2C9LPE8</accession>
<dbReference type="SUPFAM" id="SSF47459">
    <property type="entry name" value="HLH, helix-loop-helix DNA-binding domain"/>
    <property type="match status" value="1"/>
</dbReference>
<feature type="region of interest" description="Disordered" evidence="2">
    <location>
        <begin position="1"/>
        <end position="20"/>
    </location>
</feature>
<feature type="region of interest" description="Disordered" evidence="2">
    <location>
        <begin position="1419"/>
        <end position="1448"/>
    </location>
</feature>
<protein>
    <recommendedName>
        <fullName evidence="3">BHLH domain-containing protein</fullName>
    </recommendedName>
</protein>
<feature type="region of interest" description="Disordered" evidence="2">
    <location>
        <begin position="362"/>
        <end position="385"/>
    </location>
</feature>
<dbReference type="RefSeq" id="XP_013066150.2">
    <property type="nucleotide sequence ID" value="XM_013210696.2"/>
</dbReference>
<feature type="compositionally biased region" description="Polar residues" evidence="2">
    <location>
        <begin position="2057"/>
        <end position="2069"/>
    </location>
</feature>
<dbReference type="GO" id="GO:0046983">
    <property type="term" value="F:protein dimerization activity"/>
    <property type="evidence" value="ECO:0007669"/>
    <property type="project" value="InterPro"/>
</dbReference>
<feature type="compositionally biased region" description="Basic and acidic residues" evidence="2">
    <location>
        <begin position="464"/>
        <end position="491"/>
    </location>
</feature>
<evidence type="ECO:0000256" key="1">
    <source>
        <dbReference type="SAM" id="Coils"/>
    </source>
</evidence>
<feature type="compositionally biased region" description="Low complexity" evidence="2">
    <location>
        <begin position="647"/>
        <end position="665"/>
    </location>
</feature>
<sequence length="2448" mass="270271">MKIMARTKKQTLENATERKRQIQEEILKETEAKKSKEELSTHSKEQLNCAKSKTIKNMKINSSNCAVKEDLICNGSHSTNSSPIKSGEDLPKAVIFISDICRNQIRTCGSQEELCDSSSKDTQTQGVATSTGAADKSGSPEVLKGSPKSPRSSGNKKNAHNASLETLKAVSEKVREEKSRKAKTFQGLFNGESNIGWPSMPGLDSDSHVLPETSHVEDLAPSADDKLKVNIFTENLGVDLGKRVRSPRRISEDMIALPIFSARKWSASPKEVSHVGKPNEDCSDDDLRPSKNDHQSDSFKSPQIVCPDSNRKIYPKASSSTLASFHAENPGVKTINGLDDDRTKVTAPCNQSGDADLEKCKSTKGSNGLDHDKNPVQHKTKGNEPCKEVGSSLLCAMLIGGAEVADHYTQDRVRYRSHTSESSDVDGVIASQCSNSNKTAHNALNTLNKEQKSKKVNSSNEGNTIKKKDNVSFLDRDNDNNEPKRITSDSKSEVKYKTINFSSRLKMLNEDVLKLLDIDTEADFLEADSSTAVITEDNGSSPEEKELLRDVEKGLYRLINSLGARLSNTSEVMPDSTPVDKELVRQLIQSCPKTSHCIASKSDSMSRLELLQKRLKEKLGKDENKLSEAREDDVEKTLEPVNMLSNSNSIASVSPTASSNSASPRLRLSDSLSELDVDAITLAATSAVHNETDSSGPSSPKDKPDIDPEKNLDKPDNAKPLTKSEVPDICRNDSSSPVGSLKQSSSSSLNCSKSFSVISTINCNKENQIKSKLGSKIPVPGTSHAYRSSKRTWRLPRTVLEPKPLSILSEVEESSVEPKNIFTCPNLQKYLSTPSNRMIVPTDKREEMQAADAKAKEDEEIMQKIETQEVKHEESHTFQHGDPDFDEVDGVLFISFSNETELKAHLQVEKLLDWEKDDTMLRICRARAFEEAKSNNEDMRQFKLKQLRGQHMRWKKYRKLFSDEVDHLLGKKVDDEPETETLDVSRKTSDRTKIKGWRKRLSNGKRKVSDEGAHTFNGMPHLENSFEYEQNQKLLLNENISPAFSHKHLFRALHMDKEDCMIHLKLGGWSPRGTLSKPLCRMSVDRLDNSMDSSFDSSFQRDIKKEILPDSYNSGDNLIDSMEFAETMDSKNFLSNCNKKSIRRQDNQVIYPVLTETMAIDALNALQLQDIQGCTRKRSNRSRSNRKRKRTSLESRVARKRPESNNHTSSLKHGAPAVRSSPASSGSSVSTAVSAPTMPLLRDFKEEPVTEGVDITADGVSSPSIADTSSLKSCSKPGCRYGCICHLCSVGDVNVPALSPKSKSVTAYCEKEYCRLGCICDTIDSEKPKPSSYLSGRRSSLLHLSQHELGLPDDINDIPYLPSYRKRPKPGERFSNLPQRERTHRASKNLDAITRKAMMLYETSEIYCKKVERIRKKPENLSSPTVLPSVSSSLQSSPSDSEHKSFSSNSKDEFEICTEYAEEDDSFASFPESICKTETLDSMDTSTPVIQQKPIPRFSQSIVDVDDIIKIIPVMEPSAHKRKRKSHPLSNEIFTSSTCARAQPFKSQLLVKDKIWARKSIDCLHANPSSKFVDINSGFEPNKTDCDNLQKDTDHVTFSEYAKAPSESAPSSSGVPSVSPIGGITSENISIISKAPLTKSASAITKVSSDALIENSLNKNVESNLATRKSGKNPKQLENSIPNETATLKQQTSPQGALVNSGSLFGAPKQHHGWHTSMVCLKARAPPKLQNLSEDDVQEEDEVKLLEFAANCNWEGAKKEILGKVAQCLTRGQYPQPRTMNVCEFVVEILPKAQQPSLIPPELRSKLPDQMFSIRVRITRREQMANDVDIEQPVIDLSDSSPVKRNGQGKQQQSLVNTSLAEPTTSSSIGISGLSKLCISNPPISLSKPDSNVTYRPVGFILQASNAPTNLETTTSKSKSLLGNTIVLSKQDPFSLTSSGTQTLVKPKGLVMIPGSVDASSSTQVPSSQGLKCPANKTQLLVSQSNFKHMKLPKKPGSIVEVIVEPPIGKQIISVPIAKGKMAKGNQRSLLSVPITCVLPQSSLKGKSSLQSGQKPNTSRGKGTSSAVSHDSKKESTPSPLSKLEGCKEEQTILVFEAAHLKSSNESLLVKQENMADDLDKVAAKVSPAGFTPIVKLENKQWQHMSETKTQKPINNNDDPRSSAPHSTDADSIPNILPAGIKEQIPSQPADVSQQCKRRRLSAGDSIALNEDSNVSAHSDSYIHTRSSPAGLVDRPKSVMSTSISTASTDDILIMLSSDEEIDVCDTSVPEEIQKEENCQPFVAQTYLLIQETAPVKKESKNFSTTRLTRHNHLERMRRSKLKALFEDLQVEVFKENGLPEDHVMSKANVLIEARKVILKLCMEVKKGDSQRRMYQKRNHELKLALRILQTDMSKKEKVPTDEPVLPVSDTSSLQPGQDKVDKDDCVDLVSSSSDDQADENPSDHDME</sequence>
<feature type="compositionally biased region" description="Basic and acidic residues" evidence="2">
    <location>
        <begin position="700"/>
        <end position="717"/>
    </location>
</feature>
<feature type="region of interest" description="Disordered" evidence="2">
    <location>
        <begin position="646"/>
        <end position="665"/>
    </location>
</feature>
<dbReference type="Proteomes" id="UP000076420">
    <property type="component" value="Unassembled WGS sequence"/>
</dbReference>
<feature type="compositionally biased region" description="Basic and acidic residues" evidence="2">
    <location>
        <begin position="1191"/>
        <end position="1204"/>
    </location>
</feature>
<organism evidence="4 5">
    <name type="scientific">Biomphalaria glabrata</name>
    <name type="common">Bloodfluke planorb</name>
    <name type="synonym">Freshwater snail</name>
    <dbReference type="NCBI Taxonomy" id="6526"/>
    <lineage>
        <taxon>Eukaryota</taxon>
        <taxon>Metazoa</taxon>
        <taxon>Spiralia</taxon>
        <taxon>Lophotrochozoa</taxon>
        <taxon>Mollusca</taxon>
        <taxon>Gastropoda</taxon>
        <taxon>Heterobranchia</taxon>
        <taxon>Euthyneura</taxon>
        <taxon>Panpulmonata</taxon>
        <taxon>Hygrophila</taxon>
        <taxon>Lymnaeoidea</taxon>
        <taxon>Planorbidae</taxon>
        <taxon>Biomphalaria</taxon>
    </lineage>
</organism>
<feature type="compositionally biased region" description="Low complexity" evidence="2">
    <location>
        <begin position="1215"/>
        <end position="1232"/>
    </location>
</feature>
<feature type="compositionally biased region" description="Low complexity" evidence="2">
    <location>
        <begin position="1604"/>
        <end position="1620"/>
    </location>
</feature>
<feature type="region of interest" description="Disordered" evidence="2">
    <location>
        <begin position="1601"/>
        <end position="1620"/>
    </location>
</feature>
<feature type="region of interest" description="Disordered" evidence="2">
    <location>
        <begin position="2045"/>
        <end position="2084"/>
    </location>
</feature>
<gene>
    <name evidence="4" type="primary">106054710</name>
</gene>
<feature type="compositionally biased region" description="Basic and acidic residues" evidence="2">
    <location>
        <begin position="271"/>
        <end position="297"/>
    </location>
</feature>
<feature type="region of interest" description="Disordered" evidence="2">
    <location>
        <begin position="112"/>
        <end position="177"/>
    </location>
</feature>
<feature type="compositionally biased region" description="Polar residues" evidence="2">
    <location>
        <begin position="149"/>
        <end position="164"/>
    </location>
</feature>
<dbReference type="EnsemblMetazoa" id="BGLB033432-RB">
    <property type="protein sequence ID" value="BGLB033432-PB"/>
    <property type="gene ID" value="BGLB033432"/>
</dbReference>
<keyword evidence="1" id="KW-0175">Coiled coil</keyword>
<feature type="compositionally biased region" description="Low complexity" evidence="2">
    <location>
        <begin position="1421"/>
        <end position="1439"/>
    </location>
</feature>
<dbReference type="KEGG" id="bgt:106054710"/>
<dbReference type="OrthoDB" id="6119313at2759"/>
<dbReference type="Gene3D" id="4.10.280.10">
    <property type="entry name" value="Helix-loop-helix DNA-binding domain"/>
    <property type="match status" value="1"/>
</dbReference>
<evidence type="ECO:0000313" key="4">
    <source>
        <dbReference type="EnsemblMetazoa" id="BGLB033432-PB"/>
    </source>
</evidence>
<dbReference type="InterPro" id="IPR011598">
    <property type="entry name" value="bHLH_dom"/>
</dbReference>
<feature type="domain" description="BHLH" evidence="3">
    <location>
        <begin position="2306"/>
        <end position="2361"/>
    </location>
</feature>
<name>A0A2C9LPE8_BIOGL</name>
<reference evidence="4" key="1">
    <citation type="submission" date="2020-05" db="UniProtKB">
        <authorList>
            <consortium name="EnsemblMetazoa"/>
        </authorList>
    </citation>
    <scope>IDENTIFICATION</scope>
    <source>
        <strain evidence="4">BB02</strain>
    </source>
</reference>
<feature type="compositionally biased region" description="Basic and acidic residues" evidence="2">
    <location>
        <begin position="369"/>
        <end position="385"/>
    </location>
</feature>
<feature type="compositionally biased region" description="Low complexity" evidence="2">
    <location>
        <begin position="2045"/>
        <end position="2056"/>
    </location>
</feature>
<feature type="coiled-coil region" evidence="1">
    <location>
        <begin position="605"/>
        <end position="632"/>
    </location>
</feature>
<feature type="region of interest" description="Disordered" evidence="2">
    <location>
        <begin position="2142"/>
        <end position="2174"/>
    </location>
</feature>